<dbReference type="SUPFAM" id="SSF81383">
    <property type="entry name" value="F-box domain"/>
    <property type="match status" value="1"/>
</dbReference>
<protein>
    <recommendedName>
        <fullName evidence="1">F-box domain-containing protein</fullName>
    </recommendedName>
</protein>
<feature type="domain" description="F-box" evidence="1">
    <location>
        <begin position="5"/>
        <end position="52"/>
    </location>
</feature>
<keyword evidence="3" id="KW-1185">Reference proteome</keyword>
<gene>
    <name evidence="2" type="ORF">SETTUDRAFT_33484</name>
</gene>
<name>R0JPT9_EXST2</name>
<dbReference type="OrthoDB" id="3939900at2759"/>
<dbReference type="eggNOG" id="ENOG502SXBU">
    <property type="taxonomic scope" value="Eukaryota"/>
</dbReference>
<evidence type="ECO:0000313" key="2">
    <source>
        <dbReference type="EMBL" id="EOA83168.1"/>
    </source>
</evidence>
<sequence>MASPPTSLHDLPTELILDICDFLALDALLALKLTSPRLNNVIRLDARRWQGPLSTCTQRAIRNHLKPSLVEAGYRHCTLCNASYPLSMFSTSSSPACLPIKLTAMPHDVVQLPPNMCAWHVGRLARVVRTHASGRNEWVARPDKMCMHCGSIQAWAKCGCQCESCSLWPVTTYTRHLNNSHECKKFVFWNDGARTTENGACRIWVRETCWDPGK</sequence>
<dbReference type="EMBL" id="KB908833">
    <property type="protein sequence ID" value="EOA83168.1"/>
    <property type="molecule type" value="Genomic_DNA"/>
</dbReference>
<proteinExistence type="predicted"/>
<dbReference type="Proteomes" id="UP000016935">
    <property type="component" value="Unassembled WGS sequence"/>
</dbReference>
<dbReference type="RefSeq" id="XP_008028791.1">
    <property type="nucleotide sequence ID" value="XM_008030600.1"/>
</dbReference>
<dbReference type="AlphaFoldDB" id="R0JPT9"/>
<evidence type="ECO:0000313" key="3">
    <source>
        <dbReference type="Proteomes" id="UP000016935"/>
    </source>
</evidence>
<evidence type="ECO:0000259" key="1">
    <source>
        <dbReference type="PROSITE" id="PS50181"/>
    </source>
</evidence>
<reference evidence="2 3" key="1">
    <citation type="journal article" date="2012" name="PLoS Pathog.">
        <title>Diverse lifestyles and strategies of plant pathogenesis encoded in the genomes of eighteen Dothideomycetes fungi.</title>
        <authorList>
            <person name="Ohm R.A."/>
            <person name="Feau N."/>
            <person name="Henrissat B."/>
            <person name="Schoch C.L."/>
            <person name="Horwitz B.A."/>
            <person name="Barry K.W."/>
            <person name="Condon B.J."/>
            <person name="Copeland A.C."/>
            <person name="Dhillon B."/>
            <person name="Glaser F."/>
            <person name="Hesse C.N."/>
            <person name="Kosti I."/>
            <person name="LaButti K."/>
            <person name="Lindquist E.A."/>
            <person name="Lucas S."/>
            <person name="Salamov A.A."/>
            <person name="Bradshaw R.E."/>
            <person name="Ciuffetti L."/>
            <person name="Hamelin R.C."/>
            <person name="Kema G.H.J."/>
            <person name="Lawrence C."/>
            <person name="Scott J.A."/>
            <person name="Spatafora J.W."/>
            <person name="Turgeon B.G."/>
            <person name="de Wit P.J.G.M."/>
            <person name="Zhong S."/>
            <person name="Goodwin S.B."/>
            <person name="Grigoriev I.V."/>
        </authorList>
    </citation>
    <scope>NUCLEOTIDE SEQUENCE [LARGE SCALE GENOMIC DNA]</scope>
    <source>
        <strain evidence="3">28A</strain>
    </source>
</reference>
<dbReference type="HOGENOM" id="CLU_115009_0_0_1"/>
<organism evidence="2 3">
    <name type="scientific">Exserohilum turcicum (strain 28A)</name>
    <name type="common">Northern leaf blight fungus</name>
    <name type="synonym">Setosphaeria turcica</name>
    <dbReference type="NCBI Taxonomy" id="671987"/>
    <lineage>
        <taxon>Eukaryota</taxon>
        <taxon>Fungi</taxon>
        <taxon>Dikarya</taxon>
        <taxon>Ascomycota</taxon>
        <taxon>Pezizomycotina</taxon>
        <taxon>Dothideomycetes</taxon>
        <taxon>Pleosporomycetidae</taxon>
        <taxon>Pleosporales</taxon>
        <taxon>Pleosporineae</taxon>
        <taxon>Pleosporaceae</taxon>
        <taxon>Exserohilum</taxon>
    </lineage>
</organism>
<dbReference type="Pfam" id="PF00646">
    <property type="entry name" value="F-box"/>
    <property type="match status" value="1"/>
</dbReference>
<dbReference type="PROSITE" id="PS50181">
    <property type="entry name" value="FBOX"/>
    <property type="match status" value="1"/>
</dbReference>
<accession>R0JPT9</accession>
<dbReference type="InterPro" id="IPR036047">
    <property type="entry name" value="F-box-like_dom_sf"/>
</dbReference>
<reference evidence="2 3" key="2">
    <citation type="journal article" date="2013" name="PLoS Genet.">
        <title>Comparative genome structure, secondary metabolite, and effector coding capacity across Cochliobolus pathogens.</title>
        <authorList>
            <person name="Condon B.J."/>
            <person name="Leng Y."/>
            <person name="Wu D."/>
            <person name="Bushley K.E."/>
            <person name="Ohm R.A."/>
            <person name="Otillar R."/>
            <person name="Martin J."/>
            <person name="Schackwitz W."/>
            <person name="Grimwood J."/>
            <person name="MohdZainudin N."/>
            <person name="Xue C."/>
            <person name="Wang R."/>
            <person name="Manning V.A."/>
            <person name="Dhillon B."/>
            <person name="Tu Z.J."/>
            <person name="Steffenson B.J."/>
            <person name="Salamov A."/>
            <person name="Sun H."/>
            <person name="Lowry S."/>
            <person name="LaButti K."/>
            <person name="Han J."/>
            <person name="Copeland A."/>
            <person name="Lindquist E."/>
            <person name="Barry K."/>
            <person name="Schmutz J."/>
            <person name="Baker S.E."/>
            <person name="Ciuffetti L.M."/>
            <person name="Grigoriev I.V."/>
            <person name="Zhong S."/>
            <person name="Turgeon B.G."/>
        </authorList>
    </citation>
    <scope>NUCLEOTIDE SEQUENCE [LARGE SCALE GENOMIC DNA]</scope>
    <source>
        <strain evidence="3">28A</strain>
    </source>
</reference>
<dbReference type="InterPro" id="IPR001810">
    <property type="entry name" value="F-box_dom"/>
</dbReference>
<dbReference type="GeneID" id="19403781"/>